<feature type="region of interest" description="Disordered" evidence="1">
    <location>
        <begin position="104"/>
        <end position="151"/>
    </location>
</feature>
<evidence type="ECO:0000259" key="3">
    <source>
        <dbReference type="PROSITE" id="PS51745"/>
    </source>
</evidence>
<gene>
    <name evidence="4" type="ORF">M0813_21282</name>
</gene>
<feature type="compositionally biased region" description="Basic and acidic residues" evidence="1">
    <location>
        <begin position="104"/>
        <end position="150"/>
    </location>
</feature>
<keyword evidence="5" id="KW-1185">Reference proteome</keyword>
<feature type="domain" description="PB1" evidence="3">
    <location>
        <begin position="10"/>
        <end position="95"/>
    </location>
</feature>
<feature type="region of interest" description="Disordered" evidence="1">
    <location>
        <begin position="205"/>
        <end position="224"/>
    </location>
</feature>
<accession>A0ABQ8YHE8</accession>
<dbReference type="Proteomes" id="UP001150062">
    <property type="component" value="Unassembled WGS sequence"/>
</dbReference>
<sequence>MTNLQSTQDFVTVKINYNQQVRRIRAKSNISLVEIYQYLDKLFSQDQITNSNHYLKYVDDEGDMITLTSELELQEALSLVKTLKPPYLRLYLEKYYLEKEKDIDTEKEKETEKENEKEKDKGKETEKEKEIETEQQKVSEKSNKDKKEYDEQNQDFFQTYEFKENENTEKESIYPDLKTEMNTTQNNGETNTQEFLQSENLLLDFGSNKNDQSEDSLKNNFFDQNSEEKELEKLIQQQSDQSVDFVDYNEIEIVKKKSTNENENKKKTKVKKKKLNLKKKKNKTAKTNTKEEKKTLTNIYKKIGRPTKGKNPEEIYSQQLQQLDSMGFKDLEKNIKAIKKYKGNVPKVVQYYCKK</sequence>
<dbReference type="PROSITE" id="PS51745">
    <property type="entry name" value="PB1"/>
    <property type="match status" value="1"/>
</dbReference>
<dbReference type="InterPro" id="IPR053793">
    <property type="entry name" value="PB1-like"/>
</dbReference>
<dbReference type="InterPro" id="IPR015940">
    <property type="entry name" value="UBA"/>
</dbReference>
<evidence type="ECO:0000313" key="4">
    <source>
        <dbReference type="EMBL" id="KAJ6244024.1"/>
    </source>
</evidence>
<reference evidence="4" key="1">
    <citation type="submission" date="2022-08" db="EMBL/GenBank/DDBJ databases">
        <title>Novel sulfate-reducing endosymbionts in the free-living metamonad Anaeramoeba.</title>
        <authorList>
            <person name="Jerlstrom-Hultqvist J."/>
            <person name="Cepicka I."/>
            <person name="Gallot-Lavallee L."/>
            <person name="Salas-Leiva D."/>
            <person name="Curtis B.A."/>
            <person name="Zahonova K."/>
            <person name="Pipaliya S."/>
            <person name="Dacks J."/>
            <person name="Roger A.J."/>
        </authorList>
    </citation>
    <scope>NUCLEOTIDE SEQUENCE</scope>
    <source>
        <strain evidence="4">Schooner1</strain>
    </source>
</reference>
<feature type="domain" description="UBA" evidence="2">
    <location>
        <begin position="314"/>
        <end position="355"/>
    </location>
</feature>
<feature type="compositionally biased region" description="Basic residues" evidence="1">
    <location>
        <begin position="266"/>
        <end position="284"/>
    </location>
</feature>
<dbReference type="Gene3D" id="3.10.20.90">
    <property type="entry name" value="Phosphatidylinositol 3-kinase Catalytic Subunit, Chain A, domain 1"/>
    <property type="match status" value="1"/>
</dbReference>
<dbReference type="InterPro" id="IPR000270">
    <property type="entry name" value="PB1_dom"/>
</dbReference>
<dbReference type="SMART" id="SM00666">
    <property type="entry name" value="PB1"/>
    <property type="match status" value="1"/>
</dbReference>
<organism evidence="4 5">
    <name type="scientific">Anaeramoeba flamelloides</name>
    <dbReference type="NCBI Taxonomy" id="1746091"/>
    <lineage>
        <taxon>Eukaryota</taxon>
        <taxon>Metamonada</taxon>
        <taxon>Anaeramoebidae</taxon>
        <taxon>Anaeramoeba</taxon>
    </lineage>
</organism>
<comment type="caution">
    <text evidence="4">The sequence shown here is derived from an EMBL/GenBank/DDBJ whole genome shotgun (WGS) entry which is preliminary data.</text>
</comment>
<dbReference type="SUPFAM" id="SSF54277">
    <property type="entry name" value="CAD &amp; PB1 domains"/>
    <property type="match status" value="1"/>
</dbReference>
<evidence type="ECO:0000313" key="5">
    <source>
        <dbReference type="Proteomes" id="UP001150062"/>
    </source>
</evidence>
<evidence type="ECO:0000259" key="2">
    <source>
        <dbReference type="PROSITE" id="PS50030"/>
    </source>
</evidence>
<dbReference type="EMBL" id="JAOAOG010000166">
    <property type="protein sequence ID" value="KAJ6244024.1"/>
    <property type="molecule type" value="Genomic_DNA"/>
</dbReference>
<protein>
    <submittedName>
        <fullName evidence="4">Sequestosome-1</fullName>
    </submittedName>
</protein>
<dbReference type="PROSITE" id="PS50030">
    <property type="entry name" value="UBA"/>
    <property type="match status" value="1"/>
</dbReference>
<dbReference type="Gene3D" id="1.10.8.10">
    <property type="entry name" value="DNA helicase RuvA subunit, C-terminal domain"/>
    <property type="match status" value="1"/>
</dbReference>
<name>A0ABQ8YHE8_9EUKA</name>
<dbReference type="InterPro" id="IPR009060">
    <property type="entry name" value="UBA-like_sf"/>
</dbReference>
<proteinExistence type="predicted"/>
<evidence type="ECO:0000256" key="1">
    <source>
        <dbReference type="SAM" id="MobiDB-lite"/>
    </source>
</evidence>
<dbReference type="CDD" id="cd05992">
    <property type="entry name" value="PB1"/>
    <property type="match status" value="1"/>
</dbReference>
<dbReference type="Pfam" id="PF00564">
    <property type="entry name" value="PB1"/>
    <property type="match status" value="1"/>
</dbReference>
<dbReference type="SUPFAM" id="SSF46934">
    <property type="entry name" value="UBA-like"/>
    <property type="match status" value="1"/>
</dbReference>
<feature type="region of interest" description="Disordered" evidence="1">
    <location>
        <begin position="257"/>
        <end position="313"/>
    </location>
</feature>